<feature type="non-terminal residue" evidence="1">
    <location>
        <position position="68"/>
    </location>
</feature>
<name>A0AAD8EQZ1_DIPPU</name>
<dbReference type="EMBL" id="JASPKZ010000463">
    <property type="protein sequence ID" value="KAJ9599950.1"/>
    <property type="molecule type" value="Genomic_DNA"/>
</dbReference>
<reference evidence="1" key="2">
    <citation type="submission" date="2023-05" db="EMBL/GenBank/DDBJ databases">
        <authorList>
            <person name="Fouks B."/>
        </authorList>
    </citation>
    <scope>NUCLEOTIDE SEQUENCE</scope>
    <source>
        <strain evidence="1">Stay&amp;Tobe</strain>
        <tissue evidence="1">Testes</tissue>
    </source>
</reference>
<gene>
    <name evidence="1" type="ORF">L9F63_009778</name>
</gene>
<sequence>RYQRNLKSYENPINSLPNKCAKSFYHYYGKPHTQGFITSFVTFSMLFLSPYNQFVGQPSDGAEIIILK</sequence>
<evidence type="ECO:0000313" key="2">
    <source>
        <dbReference type="Proteomes" id="UP001233999"/>
    </source>
</evidence>
<dbReference type="AlphaFoldDB" id="A0AAD8EQZ1"/>
<dbReference type="Proteomes" id="UP001233999">
    <property type="component" value="Unassembled WGS sequence"/>
</dbReference>
<proteinExistence type="predicted"/>
<accession>A0AAD8EQZ1</accession>
<feature type="non-terminal residue" evidence="1">
    <location>
        <position position="1"/>
    </location>
</feature>
<comment type="caution">
    <text evidence="1">The sequence shown here is derived from an EMBL/GenBank/DDBJ whole genome shotgun (WGS) entry which is preliminary data.</text>
</comment>
<evidence type="ECO:0000313" key="1">
    <source>
        <dbReference type="EMBL" id="KAJ9599950.1"/>
    </source>
</evidence>
<reference evidence="1" key="1">
    <citation type="journal article" date="2023" name="IScience">
        <title>Live-bearing cockroach genome reveals convergent evolutionary mechanisms linked to viviparity in insects and beyond.</title>
        <authorList>
            <person name="Fouks B."/>
            <person name="Harrison M.C."/>
            <person name="Mikhailova A.A."/>
            <person name="Marchal E."/>
            <person name="English S."/>
            <person name="Carruthers M."/>
            <person name="Jennings E.C."/>
            <person name="Chiamaka E.L."/>
            <person name="Frigard R.A."/>
            <person name="Pippel M."/>
            <person name="Attardo G.M."/>
            <person name="Benoit J.B."/>
            <person name="Bornberg-Bauer E."/>
            <person name="Tobe S.S."/>
        </authorList>
    </citation>
    <scope>NUCLEOTIDE SEQUENCE</scope>
    <source>
        <strain evidence="1">Stay&amp;Tobe</strain>
    </source>
</reference>
<protein>
    <submittedName>
        <fullName evidence="1">Uncharacterized protein</fullName>
    </submittedName>
</protein>
<keyword evidence="2" id="KW-1185">Reference proteome</keyword>
<organism evidence="1 2">
    <name type="scientific">Diploptera punctata</name>
    <name type="common">Pacific beetle cockroach</name>
    <dbReference type="NCBI Taxonomy" id="6984"/>
    <lineage>
        <taxon>Eukaryota</taxon>
        <taxon>Metazoa</taxon>
        <taxon>Ecdysozoa</taxon>
        <taxon>Arthropoda</taxon>
        <taxon>Hexapoda</taxon>
        <taxon>Insecta</taxon>
        <taxon>Pterygota</taxon>
        <taxon>Neoptera</taxon>
        <taxon>Polyneoptera</taxon>
        <taxon>Dictyoptera</taxon>
        <taxon>Blattodea</taxon>
        <taxon>Blaberoidea</taxon>
        <taxon>Blaberidae</taxon>
        <taxon>Diplopterinae</taxon>
        <taxon>Diploptera</taxon>
    </lineage>
</organism>